<evidence type="ECO:0000256" key="5">
    <source>
        <dbReference type="ARBA" id="ARBA00022801"/>
    </source>
</evidence>
<reference evidence="12 13" key="1">
    <citation type="submission" date="2019-12" db="EMBL/GenBank/DDBJ databases">
        <title>Genomic-based taxomic classification of the family Erythrobacteraceae.</title>
        <authorList>
            <person name="Xu L."/>
        </authorList>
    </citation>
    <scope>NUCLEOTIDE SEQUENCE [LARGE SCALE GENOMIC DNA]</scope>
    <source>
        <strain evidence="12 13">DSM 17792</strain>
    </source>
</reference>
<dbReference type="PANTHER" id="PTHR43690">
    <property type="entry name" value="NARDILYSIN"/>
    <property type="match status" value="1"/>
</dbReference>
<evidence type="ECO:0000256" key="1">
    <source>
        <dbReference type="ARBA" id="ARBA00001947"/>
    </source>
</evidence>
<evidence type="ECO:0000256" key="3">
    <source>
        <dbReference type="ARBA" id="ARBA00022670"/>
    </source>
</evidence>
<keyword evidence="6" id="KW-0862">Zinc</keyword>
<evidence type="ECO:0000259" key="10">
    <source>
        <dbReference type="Pfam" id="PF00675"/>
    </source>
</evidence>
<dbReference type="InterPro" id="IPR011765">
    <property type="entry name" value="Pept_M16_N"/>
</dbReference>
<proteinExistence type="inferred from homology"/>
<accession>A0A844XQZ7</accession>
<evidence type="ECO:0000256" key="8">
    <source>
        <dbReference type="RuleBase" id="RU004447"/>
    </source>
</evidence>
<keyword evidence="5" id="KW-0378">Hydrolase</keyword>
<dbReference type="InterPro" id="IPR050626">
    <property type="entry name" value="Peptidase_M16"/>
</dbReference>
<keyword evidence="7" id="KW-0482">Metalloprotease</keyword>
<dbReference type="Proteomes" id="UP000448199">
    <property type="component" value="Unassembled WGS sequence"/>
</dbReference>
<evidence type="ECO:0000256" key="2">
    <source>
        <dbReference type="ARBA" id="ARBA00007261"/>
    </source>
</evidence>
<dbReference type="AlphaFoldDB" id="A0A844XQZ7"/>
<feature type="domain" description="Peptidase M16 N-terminal" evidence="10">
    <location>
        <begin position="73"/>
        <end position="197"/>
    </location>
</feature>
<dbReference type="InterPro" id="IPR007863">
    <property type="entry name" value="Peptidase_M16_C"/>
</dbReference>
<dbReference type="Pfam" id="PF00675">
    <property type="entry name" value="Peptidase_M16"/>
    <property type="match status" value="1"/>
</dbReference>
<keyword evidence="4" id="KW-0479">Metal-binding</keyword>
<dbReference type="GO" id="GO:0006508">
    <property type="term" value="P:proteolysis"/>
    <property type="evidence" value="ECO:0007669"/>
    <property type="project" value="UniProtKB-KW"/>
</dbReference>
<feature type="signal peptide" evidence="9">
    <location>
        <begin position="1"/>
        <end position="29"/>
    </location>
</feature>
<feature type="chain" id="PRO_5032320714" evidence="9">
    <location>
        <begin position="30"/>
        <end position="963"/>
    </location>
</feature>
<dbReference type="GO" id="GO:0004222">
    <property type="term" value="F:metalloendopeptidase activity"/>
    <property type="evidence" value="ECO:0007669"/>
    <property type="project" value="InterPro"/>
</dbReference>
<keyword evidence="3" id="KW-0645">Protease</keyword>
<dbReference type="SUPFAM" id="SSF63411">
    <property type="entry name" value="LuxS/MPP-like metallohydrolase"/>
    <property type="match status" value="3"/>
</dbReference>
<organism evidence="12 13">
    <name type="scientific">Qipengyuania vulgaris</name>
    <dbReference type="NCBI Taxonomy" id="291985"/>
    <lineage>
        <taxon>Bacteria</taxon>
        <taxon>Pseudomonadati</taxon>
        <taxon>Pseudomonadota</taxon>
        <taxon>Alphaproteobacteria</taxon>
        <taxon>Sphingomonadales</taxon>
        <taxon>Erythrobacteraceae</taxon>
        <taxon>Qipengyuania</taxon>
    </lineage>
</organism>
<feature type="domain" description="Peptidase M16 C-terminal" evidence="11">
    <location>
        <begin position="709"/>
        <end position="888"/>
    </location>
</feature>
<dbReference type="InterPro" id="IPR001431">
    <property type="entry name" value="Pept_M16_Zn_BS"/>
</dbReference>
<dbReference type="InterPro" id="IPR011249">
    <property type="entry name" value="Metalloenz_LuxS/M16"/>
</dbReference>
<keyword evidence="13" id="KW-1185">Reference proteome</keyword>
<comment type="cofactor">
    <cofactor evidence="1">
        <name>Zn(2+)</name>
        <dbReference type="ChEBI" id="CHEBI:29105"/>
    </cofactor>
</comment>
<evidence type="ECO:0000256" key="4">
    <source>
        <dbReference type="ARBA" id="ARBA00022723"/>
    </source>
</evidence>
<evidence type="ECO:0000256" key="6">
    <source>
        <dbReference type="ARBA" id="ARBA00022833"/>
    </source>
</evidence>
<comment type="caution">
    <text evidence="12">The sequence shown here is derived from an EMBL/GenBank/DDBJ whole genome shotgun (WGS) entry which is preliminary data.</text>
</comment>
<evidence type="ECO:0000256" key="7">
    <source>
        <dbReference type="ARBA" id="ARBA00023049"/>
    </source>
</evidence>
<evidence type="ECO:0000313" key="12">
    <source>
        <dbReference type="EMBL" id="MXO47779.1"/>
    </source>
</evidence>
<feature type="domain" description="Peptidase M16 C-terminal" evidence="11">
    <location>
        <begin position="235"/>
        <end position="414"/>
    </location>
</feature>
<evidence type="ECO:0000259" key="11">
    <source>
        <dbReference type="Pfam" id="PF05193"/>
    </source>
</evidence>
<dbReference type="EMBL" id="WTYC01000002">
    <property type="protein sequence ID" value="MXO47779.1"/>
    <property type="molecule type" value="Genomic_DNA"/>
</dbReference>
<dbReference type="PROSITE" id="PS00143">
    <property type="entry name" value="INSULINASE"/>
    <property type="match status" value="1"/>
</dbReference>
<dbReference type="Pfam" id="PF05193">
    <property type="entry name" value="Peptidase_M16_C"/>
    <property type="match status" value="2"/>
</dbReference>
<name>A0A844XQZ7_9SPHN</name>
<evidence type="ECO:0000256" key="9">
    <source>
        <dbReference type="SAM" id="SignalP"/>
    </source>
</evidence>
<protein>
    <submittedName>
        <fullName evidence="12">Insulinase family protein</fullName>
    </submittedName>
</protein>
<keyword evidence="9" id="KW-0732">Signal</keyword>
<dbReference type="Gene3D" id="3.30.830.10">
    <property type="entry name" value="Metalloenzyme, LuxS/M16 peptidase-like"/>
    <property type="match status" value="4"/>
</dbReference>
<comment type="similarity">
    <text evidence="2 8">Belongs to the peptidase M16 family.</text>
</comment>
<gene>
    <name evidence="12" type="ORF">GRI69_05880</name>
</gene>
<dbReference type="GO" id="GO:0046872">
    <property type="term" value="F:metal ion binding"/>
    <property type="evidence" value="ECO:0007669"/>
    <property type="project" value="UniProtKB-KW"/>
</dbReference>
<evidence type="ECO:0000313" key="13">
    <source>
        <dbReference type="Proteomes" id="UP000448199"/>
    </source>
</evidence>
<sequence length="963" mass="105605">MKGRQMKLLNVTRAVAALPLIALVTPLAAQDAGPVQTEAQQRSETAWGLPIYDIAHDASVRYGILDNGMRYAIMRNQTPDGAVAVRFGFDVGWVDEQDDELGLAHFIEHMAFNGSTNVPEGEMIKLLEREGLAFGADTNASTGFEETIYKLDLPRNDADLLGTALMLMRETASELSIAADAVDRERGVIQSETRTRNNFQIRRIRDYLKFIAPDTRFAGRFRADGTIENIDAAPAQRLRELYARYYRPDNAALVIVGDIDVAAVEAEVRERFADWTLPDAAIERVEGGTIDLERGPAAANFVDPDVPYLVVIDRFAPYRKPQSTTTDFRRSLLSQLGRAMLNRRLEQIANSPDAPIISGGISGSDFFELYDQASLTLQAKEGEWREALSIGEQEWRRAIEHGFTQAELAEQIANFTRSFRDSAQQQNTRQSAGLATGILGTAKTGRIFVTPQTNWEIFQQIADTIAPESVAEVFREDYALSPALVHVSSKAPVEGGQQAILDVLATSQAVPVEAPSSDEVATFGYTDFGAPGEVVSDTVVEDLNFRQVRFANGVRLNLKSTDFEEGKLRYSIRIGSGLLSLPDDSISTGLFLSTSLAQGGLVKHSYDEIRRIMAGRDVASGLNVGGDKFSTSGSTTMIDLELQLQLTAAYLTDPGFREEALSRWQALLPPFLASADATPQAVSQFELPQVLTDDNPRFGIPSQDGLEAVTLEQARALSSAQFGSAPIEIAVVGEIDEAAIVDAVGRTFGALPARAEALEPFEDARQASFTARREPVTLTHAGAEDQALAQVYWPTTDDGDAQEEATMRLLATVMRLELLEEIRENLGASYAPGASSSMSDTYEGFGTFSTSVVVAPGDAETVFATIDSIAKNLRENPVDADLLDRARRPMLENLAQQKTQNPYWLGLLSEAQLKVDRLDRYRTLETRLRNVTPQMLQEAAARYLTEDEALRVRIVHQSLAEDD</sequence>
<dbReference type="PANTHER" id="PTHR43690:SF17">
    <property type="entry name" value="PROTEIN YHJJ"/>
    <property type="match status" value="1"/>
</dbReference>